<evidence type="ECO:0000313" key="1">
    <source>
        <dbReference type="EMBL" id="AJI22567.1"/>
    </source>
</evidence>
<dbReference type="KEGG" id="bmeg:BG04_1431"/>
<evidence type="ECO:0000313" key="2">
    <source>
        <dbReference type="Proteomes" id="UP000031829"/>
    </source>
</evidence>
<dbReference type="Proteomes" id="UP000031829">
    <property type="component" value="Chromosome"/>
</dbReference>
<dbReference type="InterPro" id="IPR037026">
    <property type="entry name" value="Vgr_OB-fold_dom_sf"/>
</dbReference>
<dbReference type="EMBL" id="CP009920">
    <property type="protein sequence ID" value="AJI22567.1"/>
    <property type="molecule type" value="Genomic_DNA"/>
</dbReference>
<dbReference type="GeneID" id="93644905"/>
<organism evidence="1 2">
    <name type="scientific">Priestia megaterium (strain ATCC 14581 / DSM 32 / CCUG 1817 / JCM 2506 / NBRC 15308 / NCIMB 9376 / NCTC 10342 / NRRL B-14308 / VKM B-512 / Ford 19)</name>
    <name type="common">Bacillus megaterium</name>
    <dbReference type="NCBI Taxonomy" id="1348623"/>
    <lineage>
        <taxon>Bacteria</taxon>
        <taxon>Bacillati</taxon>
        <taxon>Bacillota</taxon>
        <taxon>Bacilli</taxon>
        <taxon>Bacillales</taxon>
        <taxon>Bacillaceae</taxon>
        <taxon>Priestia</taxon>
    </lineage>
</organism>
<name>A0A0B6AN88_PRIM2</name>
<sequence length="110" mass="12164">MANDTNFFLNFAQAIKSSIHVAAPARVTAVHGNTADIKPLFKENGEEHALVLDAHILDHVEYNSPLAVGDIVYVSFADYALDYLGDEPFDPQFSRMHSMNDAVIVGRFKV</sequence>
<dbReference type="AlphaFoldDB" id="A0A0B6AN88"/>
<gene>
    <name evidence="1" type="ORF">BG04_1431</name>
</gene>
<accession>A0A0B6AN88</accession>
<dbReference type="RefSeq" id="WP_034656733.1">
    <property type="nucleotide sequence ID" value="NZ_BCVB01000021.1"/>
</dbReference>
<reference evidence="1 2" key="1">
    <citation type="journal article" date="2015" name="Genome Announc.">
        <title>Complete genome sequences for 35 biothreat assay-relevant bacillus species.</title>
        <authorList>
            <person name="Johnson S.L."/>
            <person name="Daligault H.E."/>
            <person name="Davenport K.W."/>
            <person name="Jaissle J."/>
            <person name="Frey K.G."/>
            <person name="Ladner J.T."/>
            <person name="Broomall S.M."/>
            <person name="Bishop-Lilly K.A."/>
            <person name="Bruce D.C."/>
            <person name="Gibbons H.S."/>
            <person name="Coyne S.R."/>
            <person name="Lo C.C."/>
            <person name="Meincke L."/>
            <person name="Munk A.C."/>
            <person name="Koroleva G.I."/>
            <person name="Rosenzweig C.N."/>
            <person name="Palacios G.F."/>
            <person name="Redden C.L."/>
            <person name="Minogue T.D."/>
            <person name="Chain P.S."/>
        </authorList>
    </citation>
    <scope>NUCLEOTIDE SEQUENCE [LARGE SCALE GENOMIC DNA]</scope>
    <source>
        <strain evidence="2">ATCC 14581 / DSM 32 / JCM 2506 / NBRC 15308 / NCIMB 9376 / NCTC 10342 / NRRL B-14308 / VKM B-512</strain>
    </source>
</reference>
<dbReference type="HOGENOM" id="CLU_163286_0_0_9"/>
<protein>
    <submittedName>
        <fullName evidence="1">Uncharacterized protein</fullName>
    </submittedName>
</protein>
<proteinExistence type="predicted"/>
<dbReference type="Gene3D" id="2.40.50.230">
    <property type="entry name" value="Gp5 N-terminal domain"/>
    <property type="match status" value="1"/>
</dbReference>